<evidence type="ECO:0000256" key="1">
    <source>
        <dbReference type="ARBA" id="ARBA00022490"/>
    </source>
</evidence>
<dbReference type="Pfam" id="PF02634">
    <property type="entry name" value="FdhD-NarQ"/>
    <property type="match status" value="1"/>
</dbReference>
<dbReference type="Gene3D" id="3.40.140.10">
    <property type="entry name" value="Cytidine Deaminase, domain 2"/>
    <property type="match status" value="1"/>
</dbReference>
<dbReference type="GO" id="GO:0016783">
    <property type="term" value="F:sulfurtransferase activity"/>
    <property type="evidence" value="ECO:0007669"/>
    <property type="project" value="InterPro"/>
</dbReference>
<dbReference type="AlphaFoldDB" id="A0A1M7T8P3"/>
<dbReference type="PANTHER" id="PTHR30592:SF1">
    <property type="entry name" value="SULFUR CARRIER PROTEIN FDHD"/>
    <property type="match status" value="1"/>
</dbReference>
<organism evidence="3 4">
    <name type="scientific">Desulfovibrio litoralis DSM 11393</name>
    <dbReference type="NCBI Taxonomy" id="1121455"/>
    <lineage>
        <taxon>Bacteria</taxon>
        <taxon>Pseudomonadati</taxon>
        <taxon>Thermodesulfobacteriota</taxon>
        <taxon>Desulfovibrionia</taxon>
        <taxon>Desulfovibrionales</taxon>
        <taxon>Desulfovibrionaceae</taxon>
        <taxon>Desulfovibrio</taxon>
    </lineage>
</organism>
<dbReference type="SUPFAM" id="SSF53927">
    <property type="entry name" value="Cytidine deaminase-like"/>
    <property type="match status" value="1"/>
</dbReference>
<dbReference type="PANTHER" id="PTHR30592">
    <property type="entry name" value="FORMATE DEHYDROGENASE"/>
    <property type="match status" value="1"/>
</dbReference>
<evidence type="ECO:0000313" key="3">
    <source>
        <dbReference type="EMBL" id="SHN67047.1"/>
    </source>
</evidence>
<dbReference type="STRING" id="1121455.SAMN02745728_01727"/>
<keyword evidence="2" id="KW-0501">Molybdenum cofactor biosynthesis</keyword>
<dbReference type="EMBL" id="FRDI01000008">
    <property type="protein sequence ID" value="SHN67047.1"/>
    <property type="molecule type" value="Genomic_DNA"/>
</dbReference>
<gene>
    <name evidence="3" type="ORF">SAMN02745728_01727</name>
</gene>
<keyword evidence="1" id="KW-0963">Cytoplasm</keyword>
<accession>A0A1M7T8P3</accession>
<dbReference type="Proteomes" id="UP000186469">
    <property type="component" value="Unassembled WGS sequence"/>
</dbReference>
<dbReference type="RefSeq" id="WP_084650665.1">
    <property type="nucleotide sequence ID" value="NZ_FRDI01000008.1"/>
</dbReference>
<sequence>MNLINVYANNNKGQDNNIQVELSRWKANQFQLISDVVSQEVPVLIKYGKKSNNVWHQLGAIELWACPIFLEDLAVGTVLLESKPQVNFEYFFLEQEDVNDLKNHAGLLFHSVFKLTIQESIPKKISVDTKLAIKPEEVVEAMRNFMGIDGLWEDTGGFHRAAIFDVETKTILKLAEDIGRHNCIDRLKGWATINKLDLSNYILLVSARMSASLCAKALKAGFRFLISRSAVTSSAVEMAKNAEATLLGFARDKEGRFTVFNDSKNLVQK</sequence>
<dbReference type="GO" id="GO:0006777">
    <property type="term" value="P:Mo-molybdopterin cofactor biosynthetic process"/>
    <property type="evidence" value="ECO:0007669"/>
    <property type="project" value="UniProtKB-KW"/>
</dbReference>
<dbReference type="InterPro" id="IPR003786">
    <property type="entry name" value="FdhD"/>
</dbReference>
<evidence type="ECO:0000256" key="2">
    <source>
        <dbReference type="ARBA" id="ARBA00023150"/>
    </source>
</evidence>
<protein>
    <submittedName>
        <fullName evidence="3">FdhD protein</fullName>
    </submittedName>
</protein>
<dbReference type="OrthoDB" id="3197277at2"/>
<dbReference type="InterPro" id="IPR016193">
    <property type="entry name" value="Cytidine_deaminase-like"/>
</dbReference>
<evidence type="ECO:0000313" key="4">
    <source>
        <dbReference type="Proteomes" id="UP000186469"/>
    </source>
</evidence>
<reference evidence="3 4" key="1">
    <citation type="submission" date="2016-12" db="EMBL/GenBank/DDBJ databases">
        <authorList>
            <person name="Song W.-J."/>
            <person name="Kurnit D.M."/>
        </authorList>
    </citation>
    <scope>NUCLEOTIDE SEQUENCE [LARGE SCALE GENOMIC DNA]</scope>
    <source>
        <strain evidence="3 4">DSM 11393</strain>
    </source>
</reference>
<proteinExistence type="predicted"/>
<keyword evidence="4" id="KW-1185">Reference proteome</keyword>
<name>A0A1M7T8P3_9BACT</name>